<dbReference type="CDD" id="cd06558">
    <property type="entry name" value="crotonase-like"/>
    <property type="match status" value="1"/>
</dbReference>
<dbReference type="InterPro" id="IPR014748">
    <property type="entry name" value="Enoyl-CoA_hydra_C"/>
</dbReference>
<dbReference type="Gene3D" id="3.90.226.10">
    <property type="entry name" value="2-enoyl-CoA Hydratase, Chain A, domain 1"/>
    <property type="match status" value="1"/>
</dbReference>
<reference evidence="2" key="1">
    <citation type="journal article" date="2010" name="ISME J.">
        <title>Metagenome of the Mediterranean deep chlorophyll maximum studied by direct and fosmid library 454 pyrosequencing.</title>
        <authorList>
            <person name="Ghai R."/>
            <person name="Martin-Cuadrado A.B."/>
            <person name="Molto A.G."/>
            <person name="Heredia I.G."/>
            <person name="Cabrera R."/>
            <person name="Martin J."/>
            <person name="Verdu M."/>
            <person name="Deschamps P."/>
            <person name="Moreira D."/>
            <person name="Lopez-Garcia P."/>
            <person name="Mira A."/>
            <person name="Rodriguez-Valera F."/>
        </authorList>
    </citation>
    <scope>NUCLEOTIDE SEQUENCE</scope>
</reference>
<dbReference type="SUPFAM" id="SSF52096">
    <property type="entry name" value="ClpP/crotonase"/>
    <property type="match status" value="1"/>
</dbReference>
<dbReference type="EMBL" id="GU942963">
    <property type="protein sequence ID" value="ADD93077.1"/>
    <property type="molecule type" value="Genomic_DNA"/>
</dbReference>
<dbReference type="InterPro" id="IPR001753">
    <property type="entry name" value="Enoyl-CoA_hydra/iso"/>
</dbReference>
<comment type="similarity">
    <text evidence="1">Belongs to the enoyl-CoA hydratase/isomerase family.</text>
</comment>
<sequence>MSVSSSDLGNGVCLIRFSGQSATQSFSRAFLPQIAEAIDKALTNKDVHAVVLTGEGKFFSAGADINAFLQSIEDNDSPQLIRDLTGVLHPLLVRMRQSSTILIAAINGACAGGGLGLALACDARIGSQNCKMAASYAGMGLSPDGGTTWLLPRLVGEQTSRRFFLENEIWNAEQCASLGVLDALVDESQLIDSASSMAQRWSQWGSHTKEATKHLLHVQSAQDFETHLDHERTLIEAAGTTEEFKEGVHAFLEKRKPVFRKK</sequence>
<dbReference type="GO" id="GO:0003824">
    <property type="term" value="F:catalytic activity"/>
    <property type="evidence" value="ECO:0007669"/>
    <property type="project" value="InterPro"/>
</dbReference>
<dbReference type="PROSITE" id="PS00166">
    <property type="entry name" value="ENOYL_COA_HYDRATASE"/>
    <property type="match status" value="1"/>
</dbReference>
<organism evidence="2">
    <name type="scientific">uncultured archaeon MedDCM-OCT-S05-C205</name>
    <dbReference type="NCBI Taxonomy" id="743089"/>
    <lineage>
        <taxon>Archaea</taxon>
        <taxon>environmental samples</taxon>
    </lineage>
</organism>
<protein>
    <submittedName>
        <fullName evidence="2">Enoyl CoA hydratase</fullName>
    </submittedName>
</protein>
<evidence type="ECO:0000313" key="2">
    <source>
        <dbReference type="EMBL" id="ADD93077.1"/>
    </source>
</evidence>
<name>D6PBH6_9ARCH</name>
<dbReference type="InterPro" id="IPR018376">
    <property type="entry name" value="Enoyl-CoA_hyd/isom_CS"/>
</dbReference>
<dbReference type="AlphaFoldDB" id="D6PBH6"/>
<dbReference type="Pfam" id="PF00378">
    <property type="entry name" value="ECH_1"/>
    <property type="match status" value="1"/>
</dbReference>
<dbReference type="PANTHER" id="PTHR43459:SF1">
    <property type="entry name" value="EG:BACN32G11.4 PROTEIN"/>
    <property type="match status" value="1"/>
</dbReference>
<dbReference type="Gene3D" id="1.10.12.10">
    <property type="entry name" value="Lyase 2-enoyl-coa Hydratase, Chain A, domain 2"/>
    <property type="match status" value="1"/>
</dbReference>
<dbReference type="InterPro" id="IPR029045">
    <property type="entry name" value="ClpP/crotonase-like_dom_sf"/>
</dbReference>
<proteinExistence type="inferred from homology"/>
<accession>D6PBH6</accession>
<dbReference type="PANTHER" id="PTHR43459">
    <property type="entry name" value="ENOYL-COA HYDRATASE"/>
    <property type="match status" value="1"/>
</dbReference>
<evidence type="ECO:0000256" key="1">
    <source>
        <dbReference type="RuleBase" id="RU003707"/>
    </source>
</evidence>